<dbReference type="SUPFAM" id="SSF109755">
    <property type="entry name" value="PhoU-like"/>
    <property type="match status" value="1"/>
</dbReference>
<accession>A0A2W5MGR2</accession>
<sequence length="557" mass="58806">MSLLIALLDFAGSVALLLWGTHMVQTGVQRAYGPRLRALLGDALRRRDRAFLAGACVTALLQSSTATGLMTTGLANRGVVALVPALAVMLGANVGSTLIVQVFSFDVAALAPASILIGVIAFRRGAGSRAHDLGRVFIGLGLMLMALHQLLGLMARYEDAPVLRAALGTLSSWPLVDVALAALVTWAVHSSVAVVLLVMSLAAQGAVAPEAALAFVLGANIGTAINPVIEGAAGADPAGRRVPVGNLLPRIAGALLVLPALPLLAHGVAPWQADPARAVADFHTVFNLALAALLLPVLVPYAGLLRRLLPDRPAADDPGRPLYLDPAARQVPVVALGNAAREALRMADVLERMLIAVRPVLTREGRHDADAIERQDDVLDRLNAAIKTYLVGLDADELGAADHRRLNEILRFTTHLEQAGDVVDRSLRGHVAKRLREGTAFSNEGRDELLTLFDRLIPNLRMAAALFTTEDARGADALRAERAALERAESEASDSHFERLRSGRADTLQSSALHLDVLRDLAQISTLIAEAPAPPDREAASDPAPPAPASTDRPPSR</sequence>
<feature type="transmembrane region" description="Helical" evidence="7">
    <location>
        <begin position="134"/>
        <end position="155"/>
    </location>
</feature>
<dbReference type="InterPro" id="IPR003841">
    <property type="entry name" value="Na/Pi_transpt"/>
</dbReference>
<proteinExistence type="predicted"/>
<feature type="transmembrane region" description="Helical" evidence="7">
    <location>
        <begin position="50"/>
        <end position="71"/>
    </location>
</feature>
<evidence type="ECO:0000313" key="9">
    <source>
        <dbReference type="EMBL" id="PZQ12570.1"/>
    </source>
</evidence>
<evidence type="ECO:0000259" key="8">
    <source>
        <dbReference type="Pfam" id="PF01895"/>
    </source>
</evidence>
<evidence type="ECO:0000256" key="5">
    <source>
        <dbReference type="ARBA" id="ARBA00023136"/>
    </source>
</evidence>
<evidence type="ECO:0000313" key="10">
    <source>
        <dbReference type="Proteomes" id="UP000249046"/>
    </source>
</evidence>
<dbReference type="GO" id="GO:0044341">
    <property type="term" value="P:sodium-dependent phosphate transport"/>
    <property type="evidence" value="ECO:0007669"/>
    <property type="project" value="InterPro"/>
</dbReference>
<evidence type="ECO:0000256" key="1">
    <source>
        <dbReference type="ARBA" id="ARBA00004651"/>
    </source>
</evidence>
<evidence type="ECO:0000256" key="2">
    <source>
        <dbReference type="ARBA" id="ARBA00022475"/>
    </source>
</evidence>
<feature type="transmembrane region" description="Helical" evidence="7">
    <location>
        <begin position="247"/>
        <end position="265"/>
    </location>
</feature>
<dbReference type="NCBIfam" id="TIGR00704">
    <property type="entry name" value="NaPi_cotrn_rel"/>
    <property type="match status" value="1"/>
</dbReference>
<organism evidence="9 10">
    <name type="scientific">Rhodanobacter denitrificans</name>
    <dbReference type="NCBI Taxonomy" id="666685"/>
    <lineage>
        <taxon>Bacteria</taxon>
        <taxon>Pseudomonadati</taxon>
        <taxon>Pseudomonadota</taxon>
        <taxon>Gammaproteobacteria</taxon>
        <taxon>Lysobacterales</taxon>
        <taxon>Rhodanobacteraceae</taxon>
        <taxon>Rhodanobacter</taxon>
    </lineage>
</organism>
<dbReference type="InterPro" id="IPR038078">
    <property type="entry name" value="PhoU-like_sf"/>
</dbReference>
<comment type="subcellular location">
    <subcellularLocation>
        <location evidence="1">Cell membrane</location>
        <topology evidence="1">Multi-pass membrane protein</topology>
    </subcellularLocation>
</comment>
<dbReference type="EMBL" id="QFPO01000012">
    <property type="protein sequence ID" value="PZQ12570.1"/>
    <property type="molecule type" value="Genomic_DNA"/>
</dbReference>
<dbReference type="Proteomes" id="UP000249046">
    <property type="component" value="Unassembled WGS sequence"/>
</dbReference>
<dbReference type="GO" id="GO:0005436">
    <property type="term" value="F:sodium:phosphate symporter activity"/>
    <property type="evidence" value="ECO:0007669"/>
    <property type="project" value="InterPro"/>
</dbReference>
<dbReference type="Pfam" id="PF02690">
    <property type="entry name" value="Na_Pi_cotrans"/>
    <property type="match status" value="2"/>
</dbReference>
<reference evidence="9 10" key="1">
    <citation type="submission" date="2017-08" db="EMBL/GenBank/DDBJ databases">
        <title>Infants hospitalized years apart are colonized by the same room-sourced microbial strains.</title>
        <authorList>
            <person name="Brooks B."/>
            <person name="Olm M.R."/>
            <person name="Firek B.A."/>
            <person name="Baker R."/>
            <person name="Thomas B.C."/>
            <person name="Morowitz M.J."/>
            <person name="Banfield J.F."/>
        </authorList>
    </citation>
    <scope>NUCLEOTIDE SEQUENCE [LARGE SCALE GENOMIC DNA]</scope>
    <source>
        <strain evidence="9">S2_005_003_R2_42</strain>
    </source>
</reference>
<dbReference type="Gene3D" id="1.20.58.220">
    <property type="entry name" value="Phosphate transport system protein phou homolog 2, domain 2"/>
    <property type="match status" value="1"/>
</dbReference>
<keyword evidence="3 7" id="KW-0812">Transmembrane</keyword>
<dbReference type="PANTHER" id="PTHR10010">
    <property type="entry name" value="SOLUTE CARRIER FAMILY 34 SODIUM PHOSPHATE , MEMBER 2-RELATED"/>
    <property type="match status" value="1"/>
</dbReference>
<keyword evidence="4 7" id="KW-1133">Transmembrane helix</keyword>
<keyword evidence="2" id="KW-1003">Cell membrane</keyword>
<feature type="transmembrane region" description="Helical" evidence="7">
    <location>
        <begin position="285"/>
        <end position="304"/>
    </location>
</feature>
<evidence type="ECO:0000256" key="3">
    <source>
        <dbReference type="ARBA" id="ARBA00022692"/>
    </source>
</evidence>
<evidence type="ECO:0000256" key="7">
    <source>
        <dbReference type="SAM" id="Phobius"/>
    </source>
</evidence>
<evidence type="ECO:0000256" key="6">
    <source>
        <dbReference type="SAM" id="MobiDB-lite"/>
    </source>
</evidence>
<dbReference type="GO" id="GO:0005886">
    <property type="term" value="C:plasma membrane"/>
    <property type="evidence" value="ECO:0007669"/>
    <property type="project" value="UniProtKB-SubCell"/>
</dbReference>
<gene>
    <name evidence="9" type="ORF">DI564_13110</name>
</gene>
<comment type="caution">
    <text evidence="9">The sequence shown here is derived from an EMBL/GenBank/DDBJ whole genome shotgun (WGS) entry which is preliminary data.</text>
</comment>
<feature type="transmembrane region" description="Helical" evidence="7">
    <location>
        <begin position="102"/>
        <end position="122"/>
    </location>
</feature>
<feature type="domain" description="PhoU" evidence="8">
    <location>
        <begin position="344"/>
        <end position="421"/>
    </location>
</feature>
<dbReference type="AlphaFoldDB" id="A0A2W5MGR2"/>
<protein>
    <submittedName>
        <fullName evidence="9">Na/Pi cotransporter</fullName>
    </submittedName>
</protein>
<dbReference type="PANTHER" id="PTHR10010:SF46">
    <property type="entry name" value="SODIUM-DEPENDENT PHOSPHATE TRANSPORT PROTEIN 2B"/>
    <property type="match status" value="1"/>
</dbReference>
<dbReference type="Pfam" id="PF01895">
    <property type="entry name" value="PhoU"/>
    <property type="match status" value="1"/>
</dbReference>
<dbReference type="NCBIfam" id="NF037997">
    <property type="entry name" value="Na_Pi_symport"/>
    <property type="match status" value="1"/>
</dbReference>
<dbReference type="InterPro" id="IPR026022">
    <property type="entry name" value="PhoU_dom"/>
</dbReference>
<keyword evidence="5 7" id="KW-0472">Membrane</keyword>
<name>A0A2W5MGR2_9GAMM</name>
<feature type="transmembrane region" description="Helical" evidence="7">
    <location>
        <begin position="175"/>
        <end position="198"/>
    </location>
</feature>
<dbReference type="InterPro" id="IPR004633">
    <property type="entry name" value="NaPi_cotrn-rel/YqeW-like"/>
</dbReference>
<feature type="region of interest" description="Disordered" evidence="6">
    <location>
        <begin position="529"/>
        <end position="557"/>
    </location>
</feature>
<evidence type="ECO:0000256" key="4">
    <source>
        <dbReference type="ARBA" id="ARBA00022989"/>
    </source>
</evidence>